<dbReference type="PROSITE" id="PS50206">
    <property type="entry name" value="RHODANESE_3"/>
    <property type="match status" value="1"/>
</dbReference>
<dbReference type="GO" id="GO:0004792">
    <property type="term" value="F:thiosulfate-cyanide sulfurtransferase activity"/>
    <property type="evidence" value="ECO:0007669"/>
    <property type="project" value="TreeGrafter"/>
</dbReference>
<name>A0AAD5TKZ3_9FUNG</name>
<dbReference type="GO" id="GO:0005739">
    <property type="term" value="C:mitochondrion"/>
    <property type="evidence" value="ECO:0007669"/>
    <property type="project" value="TreeGrafter"/>
</dbReference>
<evidence type="ECO:0000259" key="1">
    <source>
        <dbReference type="PROSITE" id="PS50206"/>
    </source>
</evidence>
<dbReference type="SUPFAM" id="SSF52821">
    <property type="entry name" value="Rhodanese/Cell cycle control phosphatase"/>
    <property type="match status" value="1"/>
</dbReference>
<dbReference type="Gene3D" id="3.40.250.10">
    <property type="entry name" value="Rhodanese-like domain"/>
    <property type="match status" value="1"/>
</dbReference>
<dbReference type="CDD" id="cd00158">
    <property type="entry name" value="RHOD"/>
    <property type="match status" value="1"/>
</dbReference>
<dbReference type="InterPro" id="IPR036873">
    <property type="entry name" value="Rhodanese-like_dom_sf"/>
</dbReference>
<keyword evidence="3" id="KW-1185">Reference proteome</keyword>
<accession>A0AAD5TKZ3</accession>
<evidence type="ECO:0000313" key="2">
    <source>
        <dbReference type="EMBL" id="KAJ3179678.1"/>
    </source>
</evidence>
<comment type="caution">
    <text evidence="2">The sequence shown here is derived from an EMBL/GenBank/DDBJ whole genome shotgun (WGS) entry which is preliminary data.</text>
</comment>
<dbReference type="InterPro" id="IPR001763">
    <property type="entry name" value="Rhodanese-like_dom"/>
</dbReference>
<protein>
    <recommendedName>
        <fullName evidence="1">Rhodanese domain-containing protein</fullName>
    </recommendedName>
</protein>
<dbReference type="EMBL" id="JADGJQ010000020">
    <property type="protein sequence ID" value="KAJ3179678.1"/>
    <property type="molecule type" value="Genomic_DNA"/>
</dbReference>
<evidence type="ECO:0000313" key="3">
    <source>
        <dbReference type="Proteomes" id="UP001212152"/>
    </source>
</evidence>
<proteinExistence type="predicted"/>
<dbReference type="PANTHER" id="PTHR44086">
    <property type="entry name" value="THIOSULFATE SULFURTRANSFERASE RDL2, MITOCHONDRIAL-RELATED"/>
    <property type="match status" value="1"/>
</dbReference>
<sequence length="163" mass="17731">MQFASRTIASAVRCSARLPAARSFSQTSAARGIFAEHINSTRGTTKEMSPADLNAKLVENPAGGTGGLHLLDVREPYEWNEEKIPQATYTGRGMLEATLETRFPNVNDQYVLYCASGARSALAANALTEMGYKNVYSLRGGISGWKNEGFVTTQNFRNVGGFR</sequence>
<dbReference type="AlphaFoldDB" id="A0AAD5TKZ3"/>
<reference evidence="2" key="1">
    <citation type="submission" date="2020-05" db="EMBL/GenBank/DDBJ databases">
        <title>Phylogenomic resolution of chytrid fungi.</title>
        <authorList>
            <person name="Stajich J.E."/>
            <person name="Amses K."/>
            <person name="Simmons R."/>
            <person name="Seto K."/>
            <person name="Myers J."/>
            <person name="Bonds A."/>
            <person name="Quandt C.A."/>
            <person name="Barry K."/>
            <person name="Liu P."/>
            <person name="Grigoriev I."/>
            <person name="Longcore J.E."/>
            <person name="James T.Y."/>
        </authorList>
    </citation>
    <scope>NUCLEOTIDE SEQUENCE</scope>
    <source>
        <strain evidence="2">JEL0379</strain>
    </source>
</reference>
<organism evidence="2 3">
    <name type="scientific">Geranomyces variabilis</name>
    <dbReference type="NCBI Taxonomy" id="109894"/>
    <lineage>
        <taxon>Eukaryota</taxon>
        <taxon>Fungi</taxon>
        <taxon>Fungi incertae sedis</taxon>
        <taxon>Chytridiomycota</taxon>
        <taxon>Chytridiomycota incertae sedis</taxon>
        <taxon>Chytridiomycetes</taxon>
        <taxon>Spizellomycetales</taxon>
        <taxon>Powellomycetaceae</taxon>
        <taxon>Geranomyces</taxon>
    </lineage>
</organism>
<dbReference type="SMART" id="SM00450">
    <property type="entry name" value="RHOD"/>
    <property type="match status" value="1"/>
</dbReference>
<dbReference type="Proteomes" id="UP001212152">
    <property type="component" value="Unassembled WGS sequence"/>
</dbReference>
<feature type="domain" description="Rhodanese" evidence="1">
    <location>
        <begin position="64"/>
        <end position="154"/>
    </location>
</feature>
<dbReference type="PANTHER" id="PTHR44086:SF10">
    <property type="entry name" value="THIOSULFATE SULFURTRANSFERASE_RHODANESE-LIKE DOMAIN-CONTAINING PROTEIN 3"/>
    <property type="match status" value="1"/>
</dbReference>
<dbReference type="Pfam" id="PF00581">
    <property type="entry name" value="Rhodanese"/>
    <property type="match status" value="1"/>
</dbReference>
<gene>
    <name evidence="2" type="ORF">HDU87_002884</name>
</gene>